<evidence type="ECO:0000313" key="2">
    <source>
        <dbReference type="Proteomes" id="UP000219559"/>
    </source>
</evidence>
<evidence type="ECO:0000313" key="1">
    <source>
        <dbReference type="EMBL" id="PCE62425.1"/>
    </source>
</evidence>
<proteinExistence type="predicted"/>
<dbReference type="Proteomes" id="UP000219559">
    <property type="component" value="Unassembled WGS sequence"/>
</dbReference>
<dbReference type="RefSeq" id="WP_097443796.1">
    <property type="nucleotide sequence ID" value="NZ_NBWU01000009.1"/>
</dbReference>
<dbReference type="AlphaFoldDB" id="A0A2A4G3X2"/>
<comment type="caution">
    <text evidence="1">The sequence shown here is derived from an EMBL/GenBank/DDBJ whole genome shotgun (WGS) entry which is preliminary data.</text>
</comment>
<dbReference type="EMBL" id="NBWU01000009">
    <property type="protein sequence ID" value="PCE62425.1"/>
    <property type="molecule type" value="Genomic_DNA"/>
</dbReference>
<protein>
    <recommendedName>
        <fullName evidence="3">Polyketide cyclase</fullName>
    </recommendedName>
</protein>
<sequence length="188" mass="21568">MIFVLYVLLALLFITLSLHFLSPKEFFVKSKVIVKREPAEIFEYLRLLKNQSNWSFWEKDNRFFESGIIGEDGELGAVRFWESATSVGQGEQKIIHINAPHRIDTELSFMNFSLFKCFLYYKVGRNSMHKTFVEVGFSAKMGFPVNIMVMLRGSRKRAQLGFDESMQNLKAILEVDSGQSSSSNNAVS</sequence>
<dbReference type="OrthoDB" id="9807923at2"/>
<accession>A0A2A4G3X2</accession>
<organism evidence="1 2">
    <name type="scientific">Sediminicola luteus</name>
    <dbReference type="NCBI Taxonomy" id="319238"/>
    <lineage>
        <taxon>Bacteria</taxon>
        <taxon>Pseudomonadati</taxon>
        <taxon>Bacteroidota</taxon>
        <taxon>Flavobacteriia</taxon>
        <taxon>Flavobacteriales</taxon>
        <taxon>Flavobacteriaceae</taxon>
        <taxon>Sediminicola</taxon>
    </lineage>
</organism>
<gene>
    <name evidence="1" type="ORF">B7P33_18910</name>
</gene>
<keyword evidence="2" id="KW-1185">Reference proteome</keyword>
<evidence type="ECO:0008006" key="3">
    <source>
        <dbReference type="Google" id="ProtNLM"/>
    </source>
</evidence>
<name>A0A2A4G3X2_9FLAO</name>
<reference evidence="1 2" key="1">
    <citation type="submission" date="2017-04" db="EMBL/GenBank/DDBJ databases">
        <title>A new member of the family Flavobacteriaceae isolated from ascidians.</title>
        <authorList>
            <person name="Chen L."/>
        </authorList>
    </citation>
    <scope>NUCLEOTIDE SEQUENCE [LARGE SCALE GENOMIC DNA]</scope>
    <source>
        <strain evidence="1 2">HQA918</strain>
    </source>
</reference>